<keyword evidence="15 19" id="KW-0472">Membrane</keyword>
<evidence type="ECO:0000256" key="7">
    <source>
        <dbReference type="ARBA" id="ARBA00019373"/>
    </source>
</evidence>
<evidence type="ECO:0000256" key="5">
    <source>
        <dbReference type="ARBA" id="ARBA00010185"/>
    </source>
</evidence>
<evidence type="ECO:0000256" key="17">
    <source>
        <dbReference type="ARBA" id="ARBA00023264"/>
    </source>
</evidence>
<keyword evidence="17" id="KW-1208">Phospholipid metabolism</keyword>
<dbReference type="OrthoDB" id="9799199at2"/>
<proteinExistence type="inferred from homology"/>
<comment type="pathway">
    <text evidence="3 18">Phospholipid metabolism; CDP-diacylglycerol biosynthesis; CDP-diacylglycerol from sn-glycerol 3-phosphate: step 3/3.</text>
</comment>
<evidence type="ECO:0000313" key="21">
    <source>
        <dbReference type="Proteomes" id="UP000198636"/>
    </source>
</evidence>
<dbReference type="Pfam" id="PF01148">
    <property type="entry name" value="CTP_transf_1"/>
    <property type="match status" value="1"/>
</dbReference>
<evidence type="ECO:0000256" key="14">
    <source>
        <dbReference type="ARBA" id="ARBA00023098"/>
    </source>
</evidence>
<evidence type="ECO:0000256" key="4">
    <source>
        <dbReference type="ARBA" id="ARBA00005189"/>
    </source>
</evidence>
<dbReference type="PANTHER" id="PTHR46382:SF1">
    <property type="entry name" value="PHOSPHATIDATE CYTIDYLYLTRANSFERASE"/>
    <property type="match status" value="1"/>
</dbReference>
<keyword evidence="16" id="KW-0594">Phospholipid biosynthesis</keyword>
<evidence type="ECO:0000256" key="16">
    <source>
        <dbReference type="ARBA" id="ARBA00023209"/>
    </source>
</evidence>
<name>A0A1G5DDK4_9FIRM</name>
<comment type="similarity">
    <text evidence="5 18">Belongs to the CDS family.</text>
</comment>
<keyword evidence="9" id="KW-0444">Lipid biosynthesis</keyword>
<feature type="transmembrane region" description="Helical" evidence="19">
    <location>
        <begin position="167"/>
        <end position="190"/>
    </location>
</feature>
<protein>
    <recommendedName>
        <fullName evidence="7 18">Phosphatidate cytidylyltransferase</fullName>
        <ecNumber evidence="6 18">2.7.7.41</ecNumber>
    </recommendedName>
</protein>
<gene>
    <name evidence="20" type="ORF">SAMN03080606_00878</name>
</gene>
<dbReference type="PROSITE" id="PS01315">
    <property type="entry name" value="CDS"/>
    <property type="match status" value="1"/>
</dbReference>
<evidence type="ECO:0000256" key="9">
    <source>
        <dbReference type="ARBA" id="ARBA00022516"/>
    </source>
</evidence>
<evidence type="ECO:0000256" key="18">
    <source>
        <dbReference type="RuleBase" id="RU003938"/>
    </source>
</evidence>
<dbReference type="UniPathway" id="UPA00557">
    <property type="reaction ID" value="UER00614"/>
</dbReference>
<feature type="transmembrane region" description="Helical" evidence="19">
    <location>
        <begin position="12"/>
        <end position="41"/>
    </location>
</feature>
<keyword evidence="10 18" id="KW-0808">Transferase</keyword>
<dbReference type="AlphaFoldDB" id="A0A1G5DDK4"/>
<evidence type="ECO:0000256" key="8">
    <source>
        <dbReference type="ARBA" id="ARBA00022475"/>
    </source>
</evidence>
<keyword evidence="12 18" id="KW-0548">Nucleotidyltransferase</keyword>
<evidence type="ECO:0000256" key="3">
    <source>
        <dbReference type="ARBA" id="ARBA00005119"/>
    </source>
</evidence>
<dbReference type="InterPro" id="IPR000374">
    <property type="entry name" value="PC_trans"/>
</dbReference>
<dbReference type="EC" id="2.7.7.41" evidence="6 18"/>
<feature type="transmembrane region" description="Helical" evidence="19">
    <location>
        <begin position="107"/>
        <end position="125"/>
    </location>
</feature>
<comment type="pathway">
    <text evidence="4">Lipid metabolism.</text>
</comment>
<reference evidence="20 21" key="1">
    <citation type="submission" date="2016-10" db="EMBL/GenBank/DDBJ databases">
        <authorList>
            <person name="de Groot N.N."/>
        </authorList>
    </citation>
    <scope>NUCLEOTIDE SEQUENCE [LARGE SCALE GENOMIC DNA]</scope>
    <source>
        <strain evidence="20 21">DSM 18978</strain>
    </source>
</reference>
<dbReference type="GO" id="GO:0004605">
    <property type="term" value="F:phosphatidate cytidylyltransferase activity"/>
    <property type="evidence" value="ECO:0007669"/>
    <property type="project" value="UniProtKB-EC"/>
</dbReference>
<evidence type="ECO:0000256" key="15">
    <source>
        <dbReference type="ARBA" id="ARBA00023136"/>
    </source>
</evidence>
<evidence type="ECO:0000256" key="13">
    <source>
        <dbReference type="ARBA" id="ARBA00022989"/>
    </source>
</evidence>
<keyword evidence="8" id="KW-1003">Cell membrane</keyword>
<dbReference type="EMBL" id="FMUS01000004">
    <property type="protein sequence ID" value="SCY12843.1"/>
    <property type="molecule type" value="Genomic_DNA"/>
</dbReference>
<dbReference type="STRING" id="1120976.SAMN03080606_00878"/>
<feature type="transmembrane region" description="Helical" evidence="19">
    <location>
        <begin position="53"/>
        <end position="70"/>
    </location>
</feature>
<keyword evidence="13 19" id="KW-1133">Transmembrane helix</keyword>
<dbReference type="Proteomes" id="UP000198636">
    <property type="component" value="Unassembled WGS sequence"/>
</dbReference>
<organism evidence="20 21">
    <name type="scientific">Alkaliphilus peptidifermentans DSM 18978</name>
    <dbReference type="NCBI Taxonomy" id="1120976"/>
    <lineage>
        <taxon>Bacteria</taxon>
        <taxon>Bacillati</taxon>
        <taxon>Bacillota</taxon>
        <taxon>Clostridia</taxon>
        <taxon>Peptostreptococcales</taxon>
        <taxon>Natronincolaceae</taxon>
        <taxon>Alkaliphilus</taxon>
    </lineage>
</organism>
<evidence type="ECO:0000256" key="10">
    <source>
        <dbReference type="ARBA" id="ARBA00022679"/>
    </source>
</evidence>
<feature type="transmembrane region" description="Helical" evidence="19">
    <location>
        <begin position="131"/>
        <end position="155"/>
    </location>
</feature>
<evidence type="ECO:0000313" key="20">
    <source>
        <dbReference type="EMBL" id="SCY12843.1"/>
    </source>
</evidence>
<keyword evidence="14" id="KW-0443">Lipid metabolism</keyword>
<evidence type="ECO:0000256" key="2">
    <source>
        <dbReference type="ARBA" id="ARBA00004651"/>
    </source>
</evidence>
<dbReference type="GO" id="GO:0005886">
    <property type="term" value="C:plasma membrane"/>
    <property type="evidence" value="ECO:0007669"/>
    <property type="project" value="UniProtKB-SubCell"/>
</dbReference>
<feature type="transmembrane region" description="Helical" evidence="19">
    <location>
        <begin position="196"/>
        <end position="216"/>
    </location>
</feature>
<dbReference type="GO" id="GO:0016024">
    <property type="term" value="P:CDP-diacylglycerol biosynthetic process"/>
    <property type="evidence" value="ECO:0007669"/>
    <property type="project" value="UniProtKB-UniPathway"/>
</dbReference>
<keyword evidence="21" id="KW-1185">Reference proteome</keyword>
<accession>A0A1G5DDK4</accession>
<evidence type="ECO:0000256" key="1">
    <source>
        <dbReference type="ARBA" id="ARBA00001698"/>
    </source>
</evidence>
<sequence length="260" mass="28596">MLKRVVSGIVGIPLLIGIILYGGPLIYISVMAISLIGIYEFYLAVENKGINPVRWIGYVLTIAILSQFYFDINISQFTLFSLVIAIILISIILLLKPQYNILDASATLYGIFYVSILLGHIILISNHENSIAIWLVFITAWGTDTFAYFTGVFFGKKKLCPSISPKKTVVGAIGGISGSMLISGLFAYFFLNNNVFLVMMIGFIGSILSQTGDLTASVIKRYVGIKDFGALIPGHGGVLDRFDSILFTAPVIYYFILYIL</sequence>
<evidence type="ECO:0000256" key="11">
    <source>
        <dbReference type="ARBA" id="ARBA00022692"/>
    </source>
</evidence>
<evidence type="ECO:0000256" key="19">
    <source>
        <dbReference type="SAM" id="Phobius"/>
    </source>
</evidence>
<evidence type="ECO:0000256" key="6">
    <source>
        <dbReference type="ARBA" id="ARBA00012487"/>
    </source>
</evidence>
<keyword evidence="11 18" id="KW-0812">Transmembrane</keyword>
<comment type="catalytic activity">
    <reaction evidence="1 18">
        <text>a 1,2-diacyl-sn-glycero-3-phosphate + CTP + H(+) = a CDP-1,2-diacyl-sn-glycerol + diphosphate</text>
        <dbReference type="Rhea" id="RHEA:16229"/>
        <dbReference type="ChEBI" id="CHEBI:15378"/>
        <dbReference type="ChEBI" id="CHEBI:33019"/>
        <dbReference type="ChEBI" id="CHEBI:37563"/>
        <dbReference type="ChEBI" id="CHEBI:58332"/>
        <dbReference type="ChEBI" id="CHEBI:58608"/>
        <dbReference type="EC" id="2.7.7.41"/>
    </reaction>
</comment>
<comment type="subcellular location">
    <subcellularLocation>
        <location evidence="2">Cell membrane</location>
        <topology evidence="2">Multi-pass membrane protein</topology>
    </subcellularLocation>
</comment>
<feature type="transmembrane region" description="Helical" evidence="19">
    <location>
        <begin position="76"/>
        <end position="95"/>
    </location>
</feature>
<evidence type="ECO:0000256" key="12">
    <source>
        <dbReference type="ARBA" id="ARBA00022695"/>
    </source>
</evidence>
<dbReference type="PANTHER" id="PTHR46382">
    <property type="entry name" value="PHOSPHATIDATE CYTIDYLYLTRANSFERASE"/>
    <property type="match status" value="1"/>
</dbReference>
<dbReference type="RefSeq" id="WP_091540399.1">
    <property type="nucleotide sequence ID" value="NZ_FMUS01000004.1"/>
</dbReference>